<evidence type="ECO:0000256" key="11">
    <source>
        <dbReference type="ARBA" id="ARBA00029766"/>
    </source>
</evidence>
<comment type="function">
    <text evidence="10">Catalyzes the transfer of pyrophosphate from adenosine triphosphate (ATP) to 6-hydroxymethyl-7,8-dihydropterin, an enzymatic step in folate biosynthesis pathway.</text>
</comment>
<evidence type="ECO:0000256" key="10">
    <source>
        <dbReference type="ARBA" id="ARBA00029409"/>
    </source>
</evidence>
<comment type="pathway">
    <text evidence="1">Cofactor biosynthesis; tetrahydrofolate biosynthesis; 2-amino-4-hydroxy-6-hydroxymethyl-7,8-dihydropteridine diphosphate from 7,8-dihydroneopterin triphosphate: step 4/4.</text>
</comment>
<dbReference type="Gene3D" id="3.30.70.560">
    <property type="entry name" value="7,8-Dihydro-6-hydroxymethylpterin-pyrophosphokinase HPPK"/>
    <property type="match status" value="1"/>
</dbReference>
<keyword evidence="15" id="KW-1185">Reference proteome</keyword>
<proteinExistence type="inferred from homology"/>
<sequence length="173" mass="19080">MKPSVSQRVGIALGSNLGRKLAHLQIARDLLKNIAVPGALFRQAPIYQTEPVHCPDGSPDFFNTVVEFAFTGTPFDLLGHTQAIEFKLGREATPERNAPRIIDVDILYFGSEEIDAGLLVLPHPRLTSRRFVLQPLADIRPELVLPGDQVTIAEHLQHLDSAEAPLALVQAHW</sequence>
<dbReference type="PANTHER" id="PTHR43071">
    <property type="entry name" value="2-AMINO-4-HYDROXY-6-HYDROXYMETHYLDIHYDROPTERIDINE PYROPHOSPHOKINASE"/>
    <property type="match status" value="1"/>
</dbReference>
<dbReference type="KEGG" id="lamb:KBB96_11150"/>
<gene>
    <name evidence="14" type="primary">folK</name>
    <name evidence="14" type="ORF">KBB96_11150</name>
</gene>
<dbReference type="InterPro" id="IPR000550">
    <property type="entry name" value="Hppk"/>
</dbReference>
<organism evidence="14 15">
    <name type="scientific">Luteolibacter ambystomatis</name>
    <dbReference type="NCBI Taxonomy" id="2824561"/>
    <lineage>
        <taxon>Bacteria</taxon>
        <taxon>Pseudomonadati</taxon>
        <taxon>Verrucomicrobiota</taxon>
        <taxon>Verrucomicrobiia</taxon>
        <taxon>Verrucomicrobiales</taxon>
        <taxon>Verrucomicrobiaceae</taxon>
        <taxon>Luteolibacter</taxon>
    </lineage>
</organism>
<evidence type="ECO:0000256" key="3">
    <source>
        <dbReference type="ARBA" id="ARBA00013253"/>
    </source>
</evidence>
<dbReference type="PROSITE" id="PS00794">
    <property type="entry name" value="HPPK"/>
    <property type="match status" value="1"/>
</dbReference>
<evidence type="ECO:0000313" key="15">
    <source>
        <dbReference type="Proteomes" id="UP000676169"/>
    </source>
</evidence>
<keyword evidence="5 14" id="KW-0808">Transferase</keyword>
<dbReference type="EC" id="2.7.6.3" evidence="3"/>
<evidence type="ECO:0000256" key="4">
    <source>
        <dbReference type="ARBA" id="ARBA00016218"/>
    </source>
</evidence>
<evidence type="ECO:0000313" key="14">
    <source>
        <dbReference type="EMBL" id="QUE49429.1"/>
    </source>
</evidence>
<evidence type="ECO:0000256" key="9">
    <source>
        <dbReference type="ARBA" id="ARBA00022909"/>
    </source>
</evidence>
<evidence type="ECO:0000259" key="13">
    <source>
        <dbReference type="PROSITE" id="PS00794"/>
    </source>
</evidence>
<evidence type="ECO:0000256" key="5">
    <source>
        <dbReference type="ARBA" id="ARBA00022679"/>
    </source>
</evidence>
<name>A0A975G4Z1_9BACT</name>
<dbReference type="CDD" id="cd00483">
    <property type="entry name" value="HPPK"/>
    <property type="match status" value="1"/>
</dbReference>
<evidence type="ECO:0000256" key="2">
    <source>
        <dbReference type="ARBA" id="ARBA00005810"/>
    </source>
</evidence>
<dbReference type="SUPFAM" id="SSF55083">
    <property type="entry name" value="6-hydroxymethyl-7,8-dihydropterin pyrophosphokinase, HPPK"/>
    <property type="match status" value="1"/>
</dbReference>
<reference evidence="14" key="1">
    <citation type="submission" date="2021-04" db="EMBL/GenBank/DDBJ databases">
        <title>Luteolibacter sp. 32A isolated from the skin of an Anderson's salamander (Ambystoma andersonii).</title>
        <authorList>
            <person name="Spergser J."/>
            <person name="Busse H.-J."/>
        </authorList>
    </citation>
    <scope>NUCLEOTIDE SEQUENCE</scope>
    <source>
        <strain evidence="14">32A</strain>
    </source>
</reference>
<dbReference type="GO" id="GO:0005524">
    <property type="term" value="F:ATP binding"/>
    <property type="evidence" value="ECO:0007669"/>
    <property type="project" value="UniProtKB-KW"/>
</dbReference>
<dbReference type="GO" id="GO:0003848">
    <property type="term" value="F:2-amino-4-hydroxy-6-hydroxymethyldihydropteridine diphosphokinase activity"/>
    <property type="evidence" value="ECO:0007669"/>
    <property type="project" value="UniProtKB-EC"/>
</dbReference>
<keyword evidence="9" id="KW-0289">Folate biosynthesis</keyword>
<dbReference type="AlphaFoldDB" id="A0A975G4Z1"/>
<keyword evidence="6" id="KW-0547">Nucleotide-binding</keyword>
<dbReference type="NCBIfam" id="TIGR01498">
    <property type="entry name" value="folK"/>
    <property type="match status" value="1"/>
</dbReference>
<keyword evidence="7" id="KW-0418">Kinase</keyword>
<dbReference type="InterPro" id="IPR035907">
    <property type="entry name" value="Hppk_sf"/>
</dbReference>
<comment type="similarity">
    <text evidence="2">Belongs to the HPPK family.</text>
</comment>
<dbReference type="GO" id="GO:0046656">
    <property type="term" value="P:folic acid biosynthetic process"/>
    <property type="evidence" value="ECO:0007669"/>
    <property type="project" value="UniProtKB-KW"/>
</dbReference>
<dbReference type="GO" id="GO:0016301">
    <property type="term" value="F:kinase activity"/>
    <property type="evidence" value="ECO:0007669"/>
    <property type="project" value="UniProtKB-KW"/>
</dbReference>
<dbReference type="RefSeq" id="WP_211629493.1">
    <property type="nucleotide sequence ID" value="NZ_CP073100.1"/>
</dbReference>
<feature type="domain" description="7,8-dihydro-6-hydroxymethylpterin-pyrophosphokinase" evidence="13">
    <location>
        <begin position="96"/>
        <end position="107"/>
    </location>
</feature>
<dbReference type="Pfam" id="PF01288">
    <property type="entry name" value="HPPK"/>
    <property type="match status" value="1"/>
</dbReference>
<evidence type="ECO:0000256" key="6">
    <source>
        <dbReference type="ARBA" id="ARBA00022741"/>
    </source>
</evidence>
<evidence type="ECO:0000256" key="1">
    <source>
        <dbReference type="ARBA" id="ARBA00005051"/>
    </source>
</evidence>
<evidence type="ECO:0000256" key="12">
    <source>
        <dbReference type="ARBA" id="ARBA00033413"/>
    </source>
</evidence>
<dbReference type="Proteomes" id="UP000676169">
    <property type="component" value="Chromosome"/>
</dbReference>
<evidence type="ECO:0000256" key="8">
    <source>
        <dbReference type="ARBA" id="ARBA00022840"/>
    </source>
</evidence>
<protein>
    <recommendedName>
        <fullName evidence="4">2-amino-4-hydroxy-6-hydroxymethyldihydropteridine pyrophosphokinase</fullName>
        <ecNumber evidence="3">2.7.6.3</ecNumber>
    </recommendedName>
    <alternativeName>
        <fullName evidence="11">6-hydroxymethyl-7,8-dihydropterin pyrophosphokinase</fullName>
    </alternativeName>
    <alternativeName>
        <fullName evidence="12">7,8-dihydro-6-hydroxymethylpterin-pyrophosphokinase</fullName>
    </alternativeName>
</protein>
<accession>A0A975G4Z1</accession>
<dbReference type="PANTHER" id="PTHR43071:SF1">
    <property type="entry name" value="2-AMINO-4-HYDROXY-6-HYDROXYMETHYLDIHYDROPTERIDINE PYROPHOSPHOKINASE"/>
    <property type="match status" value="1"/>
</dbReference>
<keyword evidence="8" id="KW-0067">ATP-binding</keyword>
<dbReference type="EMBL" id="CP073100">
    <property type="protein sequence ID" value="QUE49429.1"/>
    <property type="molecule type" value="Genomic_DNA"/>
</dbReference>
<evidence type="ECO:0000256" key="7">
    <source>
        <dbReference type="ARBA" id="ARBA00022777"/>
    </source>
</evidence>